<evidence type="ECO:0000313" key="2">
    <source>
        <dbReference type="Proteomes" id="UP000807353"/>
    </source>
</evidence>
<dbReference type="OrthoDB" id="3039677at2759"/>
<sequence>MSSSRRKAYNQSTKIVLYYLASLLNMRPPELREKMNKKEIFSALIDKINSDKVALETLASYHTPKPSNHAVLGIDIMEAVWADMKNTQLPSWIGTVPHNWGTAARGKLSADNWRVICTIHLPITLIRLWAQETGRRRDILENFMDLVAAVRIANMRVSSQNQIIAYNQAMERYVAGLQRLYPNFKLKPTHHVSLHIGDILKLFGPVHSHSAPFFERYINFLHRINTNQKLGELEGTFMRAAARSANIRTILAEDEDIRQVVLEMVNEMETIALEDIRGFRRASMLDHTLSDWYTNSATKQKNLQEHEHQLFCSLIGRIFPDRVLGVSPRVLAVDEISLRGVCYGTSDSSKYQNSTILFKPETQAESQPLKAGIIQTIFREHQFPSSRDPNISPAFYVVVQEHRCVNIADDPYRRYGFSGGFLCTNEPIASHIIEISRIVSHFALTRFKTGNLKNYFHVMPLDRLMLSFDFEGTPIQAQDPRDDL</sequence>
<gene>
    <name evidence="1" type="ORF">BDZ94DRAFT_1327649</name>
</gene>
<dbReference type="AlphaFoldDB" id="A0A9P6C7M8"/>
<accession>A0A9P6C7M8</accession>
<reference evidence="1" key="1">
    <citation type="submission" date="2020-11" db="EMBL/GenBank/DDBJ databases">
        <authorList>
            <consortium name="DOE Joint Genome Institute"/>
            <person name="Ahrendt S."/>
            <person name="Riley R."/>
            <person name="Andreopoulos W."/>
            <person name="Labutti K."/>
            <person name="Pangilinan J."/>
            <person name="Ruiz-Duenas F.J."/>
            <person name="Barrasa J.M."/>
            <person name="Sanchez-Garcia M."/>
            <person name="Camarero S."/>
            <person name="Miyauchi S."/>
            <person name="Serrano A."/>
            <person name="Linde D."/>
            <person name="Babiker R."/>
            <person name="Drula E."/>
            <person name="Ayuso-Fernandez I."/>
            <person name="Pacheco R."/>
            <person name="Padilla G."/>
            <person name="Ferreira P."/>
            <person name="Barriuso J."/>
            <person name="Kellner H."/>
            <person name="Castanera R."/>
            <person name="Alfaro M."/>
            <person name="Ramirez L."/>
            <person name="Pisabarro A.G."/>
            <person name="Kuo A."/>
            <person name="Tritt A."/>
            <person name="Lipzen A."/>
            <person name="He G."/>
            <person name="Yan M."/>
            <person name="Ng V."/>
            <person name="Cullen D."/>
            <person name="Martin F."/>
            <person name="Rosso M.-N."/>
            <person name="Henrissat B."/>
            <person name="Hibbett D."/>
            <person name="Martinez A.T."/>
            <person name="Grigoriev I.V."/>
        </authorList>
    </citation>
    <scope>NUCLEOTIDE SEQUENCE</scope>
    <source>
        <strain evidence="1">CBS 247.69</strain>
    </source>
</reference>
<dbReference type="PANTHER" id="PTHR46579">
    <property type="entry name" value="F5/8 TYPE C DOMAIN-CONTAINING PROTEIN-RELATED"/>
    <property type="match status" value="1"/>
</dbReference>
<name>A0A9P6C7M8_9AGAR</name>
<organism evidence="1 2">
    <name type="scientific">Collybia nuda</name>
    <dbReference type="NCBI Taxonomy" id="64659"/>
    <lineage>
        <taxon>Eukaryota</taxon>
        <taxon>Fungi</taxon>
        <taxon>Dikarya</taxon>
        <taxon>Basidiomycota</taxon>
        <taxon>Agaricomycotina</taxon>
        <taxon>Agaricomycetes</taxon>
        <taxon>Agaricomycetidae</taxon>
        <taxon>Agaricales</taxon>
        <taxon>Tricholomatineae</taxon>
        <taxon>Clitocybaceae</taxon>
        <taxon>Collybia</taxon>
    </lineage>
</organism>
<proteinExistence type="predicted"/>
<evidence type="ECO:0000313" key="1">
    <source>
        <dbReference type="EMBL" id="KAF9455301.1"/>
    </source>
</evidence>
<comment type="caution">
    <text evidence="1">The sequence shown here is derived from an EMBL/GenBank/DDBJ whole genome shotgun (WGS) entry which is preliminary data.</text>
</comment>
<keyword evidence="2" id="KW-1185">Reference proteome</keyword>
<dbReference type="Proteomes" id="UP000807353">
    <property type="component" value="Unassembled WGS sequence"/>
</dbReference>
<dbReference type="PANTHER" id="PTHR46579:SF1">
    <property type="entry name" value="F5_8 TYPE C DOMAIN-CONTAINING PROTEIN"/>
    <property type="match status" value="1"/>
</dbReference>
<evidence type="ECO:0008006" key="3">
    <source>
        <dbReference type="Google" id="ProtNLM"/>
    </source>
</evidence>
<dbReference type="EMBL" id="MU150800">
    <property type="protein sequence ID" value="KAF9455301.1"/>
    <property type="molecule type" value="Genomic_DNA"/>
</dbReference>
<protein>
    <recommendedName>
        <fullName evidence="3">DUF4218 domain-containing protein</fullName>
    </recommendedName>
</protein>